<dbReference type="InterPro" id="IPR006026">
    <property type="entry name" value="Peptidase_Metallo"/>
</dbReference>
<dbReference type="EC" id="3.4.24.40" evidence="12"/>
<dbReference type="PRINTS" id="PR00313">
    <property type="entry name" value="CABNDNGRPT"/>
</dbReference>
<dbReference type="SMART" id="SM00235">
    <property type="entry name" value="ZnMc"/>
    <property type="match status" value="1"/>
</dbReference>
<keyword evidence="7" id="KW-0677">Repeat</keyword>
<evidence type="ECO:0000256" key="6">
    <source>
        <dbReference type="ARBA" id="ARBA00022723"/>
    </source>
</evidence>
<sequence>MFDSYSGTRATSTSGRFAETFDDASGTGGSSFGGVASYQVCGCCARFHSVASSVDGGGLGVILNSDDRGVSGTNGKDSLLPGDAGARISRNDMSWSGALGQAATVSFAFRVSAAVMPSDTTGFTQFTTAQIAATLQALAAWSDVAQITFNRVTDPGSQYSDNATILFGNYATGQSGAAAFAYLPGSMPGQTDVNAQPGDVWINSSQGSNTNLTALGYGRQTLLHEIGHAIGLSHPADYNAGAGQSITYGAHATYFEDSRQYTVMSYFSEQETGADFQINGVGTQYYASAPLMDDIAAAQRLYGANMTTRTGNTTYGFNSNAGQSWFSATSSTSPLVFCVWDAGGTDTLDFSGYSAISTIDLRQGAFSSVGGMVGNVSIAIGAVIENVIGGTGADTIRGNSGANRITGNGGNDSIDGGLGSDTVVFSGARASYTITWAGQVGTVTGPGGTVTVTNVEFLQFTDQTVAAAPTGGLLVGGDMTNETITGTALADTLGGLGGIDTVNGLAGNDTLSGGSGADTLSGGDGDDFLSGGVGADTINGGSGLDTADYSDAVDGVVVNLATGTASGGAGVDTLTEVENLNGSVHSDVLTGDGLGNILRGNGGIDTLNGGGGADQLFSGAPGEAGGAPDFLKPQGTANASIATAFSLAGGFDLGAHDGVANAGTIPHATVQATAHGGLEYYAITVVAGDTVFVDIDNASFDSVLRIFDGTGLELARNDDAAADSDGSRTDSSISHTFAASGTYYIQVSRWLSGSEAEATLQTTTPGAASTYTLNVSVPSAPVVPLTYIGSTMNGEAGADVLTGGVARDLLNGGTEDDSLNGGGGNDDIDGGAGTDTAVFSGTRASYTISTASGVTTVTGADGTDSLTNVERLQFSDGLFTIAGAAIGDAINGTAAGDTLNGTASDDTINGLAGDDVITGGNGNDTINGGDGLDTAVFAGTMASSTVVTAAGTTTVTGPAGEDSLTNVERLRFSDGTLIVGAGGGQYFAGGAAAETISGTAFNDQIDAGGGDDTIVGAAGNDAIDGAAGSDTAVYSGARSAYTISTAAGVTTVTGPDGTDALTNVERLQFSDGLHDITGAPIINTINGTPAADSLAGTAAVDTINGAGGDDTINGLAGNDTIDGGAGTDTAVFAGLASAYAISTVAGTTTVTGPDGTDTLTTVERLRFDDRVLIVGAGGGQYFAGGPHPESIIGTDFADQIEGAGGADVINGQAGADSIDAGDGDDTITGGAGSDAIDGGAGTDTAVFAAGAVVYTVAPAGEFTTVSSTDGNDSLIRVERLRFGSIELAIGALGGQAQIGLNTGGTLNGTAGIDNLYGLGGADILNGAGGDDILSGGAGVDTLNGGAGFDTADYTFAVGAVTARLDTNAATNDGDGGTDSFTSVENITGSDFNDLLIGNAGGNVLTGGLGRDTLLGFGGNDVLIGGSGLANQMQGGLGDDNYVVTERTDSIVELAGEGTDTVLTNAAQINLSANVENLTYFGTGTFTGAGNAIANVITGGAMRDTLVGAGGDDTLIGGAGEANNLIGGIGNDTYIISAPDSVIENAGEGIDTVRTAVLAAYNLGANVENLTNTGSQAFLAGGNALANVLTGGTGADTLRGRGGNDTLIGGAGVDTADYNLAAAGVFARLDNGIVSNDGDGGTDTLSGIENLTGSAFDDTLFGNGGNNEISGGLGRDILLGFAGNDVLRGGPGAANQLQGGQGDDTYIVDERTDSIVELANEGIDTVQTWATQLNLSANVENLTYLGTGAFTGSGNALDNIIRGGVGRDTLIGAAGDDILQGGTGQANTLIGGDGSDYYIVQAADTVVETAGAGVDTIEARVASLTLAANIENLIFGGTGNFAGTGNALNNLIVGGVGNDTLRGGGGSDTIRGGAGNDLVLLAGVAADYTIMAEAGGWRIVDGTAGRDGSILVTEVETLRFGDGSTQALGGAMPILSEKAIAADVFVLAAGFDAGPQVLPTVDHLTLPDLAPQAGGFADILGAFDDGGLAIGGSHLHRPTPDSDLFHHLRADDLWA</sequence>
<keyword evidence="6" id="KW-0479">Metal-binding</keyword>
<evidence type="ECO:0000256" key="3">
    <source>
        <dbReference type="ARBA" id="ARBA00009490"/>
    </source>
</evidence>
<dbReference type="InterPro" id="IPR034033">
    <property type="entry name" value="Serralysin-like"/>
</dbReference>
<comment type="cofactor">
    <cofactor evidence="1">
        <name>Ca(2+)</name>
        <dbReference type="ChEBI" id="CHEBI:29108"/>
    </cofactor>
</comment>
<evidence type="ECO:0000259" key="11">
    <source>
        <dbReference type="SMART" id="SM00235"/>
    </source>
</evidence>
<dbReference type="Pfam" id="PF00353">
    <property type="entry name" value="HemolysinCabind"/>
    <property type="match status" value="16"/>
</dbReference>
<evidence type="ECO:0000256" key="4">
    <source>
        <dbReference type="ARBA" id="ARBA00022525"/>
    </source>
</evidence>
<dbReference type="InterPro" id="IPR011049">
    <property type="entry name" value="Serralysin-like_metalloprot_C"/>
</dbReference>
<evidence type="ECO:0000256" key="9">
    <source>
        <dbReference type="ARBA" id="ARBA00022833"/>
    </source>
</evidence>
<dbReference type="Gene3D" id="2.150.10.10">
    <property type="entry name" value="Serralysin-like metalloprotease, C-terminal"/>
    <property type="match status" value="11"/>
</dbReference>
<dbReference type="CDD" id="cd04277">
    <property type="entry name" value="ZnMc_serralysin_like"/>
    <property type="match status" value="1"/>
</dbReference>
<dbReference type="PANTHER" id="PTHR38340">
    <property type="entry name" value="S-LAYER PROTEIN"/>
    <property type="match status" value="1"/>
</dbReference>
<keyword evidence="8 12" id="KW-0378">Hydrolase</keyword>
<comment type="caution">
    <text evidence="12">The sequence shown here is derived from an EMBL/GenBank/DDBJ whole genome shotgun (WGS) entry which is preliminary data.</text>
</comment>
<gene>
    <name evidence="12" type="ORF">GGR12_000662</name>
</gene>
<accession>A0A7W6JCV5</accession>
<evidence type="ECO:0000256" key="10">
    <source>
        <dbReference type="SAM" id="MobiDB-lite"/>
    </source>
</evidence>
<evidence type="ECO:0000256" key="7">
    <source>
        <dbReference type="ARBA" id="ARBA00022737"/>
    </source>
</evidence>
<dbReference type="GO" id="GO:0004222">
    <property type="term" value="F:metalloendopeptidase activity"/>
    <property type="evidence" value="ECO:0007669"/>
    <property type="project" value="InterPro"/>
</dbReference>
<proteinExistence type="inferred from homology"/>
<dbReference type="InterPro" id="IPR018511">
    <property type="entry name" value="Hemolysin-typ_Ca-bd_CS"/>
</dbReference>
<dbReference type="InterPro" id="IPR024079">
    <property type="entry name" value="MetalloPept_cat_dom_sf"/>
</dbReference>
<protein>
    <submittedName>
        <fullName evidence="12">Serralysin</fullName>
        <ecNumber evidence="12">3.4.24.40</ecNumber>
    </submittedName>
</protein>
<comment type="subcellular location">
    <subcellularLocation>
        <location evidence="2">Secreted</location>
    </subcellularLocation>
</comment>
<feature type="domain" description="Peptidase metallopeptidase" evidence="11">
    <location>
        <begin position="101"/>
        <end position="278"/>
    </location>
</feature>
<dbReference type="GO" id="GO:0006508">
    <property type="term" value="P:proteolysis"/>
    <property type="evidence" value="ECO:0007669"/>
    <property type="project" value="UniProtKB-KW"/>
</dbReference>
<dbReference type="Gene3D" id="3.40.390.10">
    <property type="entry name" value="Collagenase (Catalytic Domain)"/>
    <property type="match status" value="1"/>
</dbReference>
<feature type="region of interest" description="Disordered" evidence="10">
    <location>
        <begin position="812"/>
        <end position="831"/>
    </location>
</feature>
<keyword evidence="13" id="KW-1185">Reference proteome</keyword>
<dbReference type="EMBL" id="JACIDM010000001">
    <property type="protein sequence ID" value="MBB4081823.1"/>
    <property type="molecule type" value="Genomic_DNA"/>
</dbReference>
<dbReference type="InterPro" id="IPR013858">
    <property type="entry name" value="Peptidase_M10B_C"/>
</dbReference>
<keyword evidence="4" id="KW-0964">Secreted</keyword>
<dbReference type="SUPFAM" id="SSF55486">
    <property type="entry name" value="Metalloproteases ('zincins'), catalytic domain"/>
    <property type="match status" value="1"/>
</dbReference>
<dbReference type="GO" id="GO:0005615">
    <property type="term" value="C:extracellular space"/>
    <property type="evidence" value="ECO:0007669"/>
    <property type="project" value="InterPro"/>
</dbReference>
<dbReference type="Proteomes" id="UP000529946">
    <property type="component" value="Unassembled WGS sequence"/>
</dbReference>
<evidence type="ECO:0000256" key="5">
    <source>
        <dbReference type="ARBA" id="ARBA00022670"/>
    </source>
</evidence>
<dbReference type="Pfam" id="PF00413">
    <property type="entry name" value="Peptidase_M10"/>
    <property type="match status" value="1"/>
</dbReference>
<dbReference type="GO" id="GO:0031012">
    <property type="term" value="C:extracellular matrix"/>
    <property type="evidence" value="ECO:0007669"/>
    <property type="project" value="InterPro"/>
</dbReference>
<dbReference type="GO" id="GO:0005509">
    <property type="term" value="F:calcium ion binding"/>
    <property type="evidence" value="ECO:0007669"/>
    <property type="project" value="InterPro"/>
</dbReference>
<comment type="similarity">
    <text evidence="3">Belongs to the peptidase M10B family.</text>
</comment>
<evidence type="ECO:0000256" key="2">
    <source>
        <dbReference type="ARBA" id="ARBA00004613"/>
    </source>
</evidence>
<dbReference type="PANTHER" id="PTHR38340:SF1">
    <property type="entry name" value="S-LAYER PROTEIN"/>
    <property type="match status" value="1"/>
</dbReference>
<organism evidence="12 13">
    <name type="scientific">Brevundimonas lenta</name>
    <dbReference type="NCBI Taxonomy" id="424796"/>
    <lineage>
        <taxon>Bacteria</taxon>
        <taxon>Pseudomonadati</taxon>
        <taxon>Pseudomonadota</taxon>
        <taxon>Alphaproteobacteria</taxon>
        <taxon>Caulobacterales</taxon>
        <taxon>Caulobacteraceae</taxon>
        <taxon>Brevundimonas</taxon>
    </lineage>
</organism>
<evidence type="ECO:0000313" key="13">
    <source>
        <dbReference type="Proteomes" id="UP000529946"/>
    </source>
</evidence>
<dbReference type="Pfam" id="PF08548">
    <property type="entry name" value="Peptidase_M10_C"/>
    <property type="match status" value="1"/>
</dbReference>
<dbReference type="InterPro" id="IPR007280">
    <property type="entry name" value="Peptidase_C_arc/bac"/>
</dbReference>
<evidence type="ECO:0000256" key="8">
    <source>
        <dbReference type="ARBA" id="ARBA00022801"/>
    </source>
</evidence>
<dbReference type="Pfam" id="PF04151">
    <property type="entry name" value="PPC"/>
    <property type="match status" value="1"/>
</dbReference>
<keyword evidence="5" id="KW-0645">Protease</keyword>
<reference evidence="12 13" key="1">
    <citation type="submission" date="2020-08" db="EMBL/GenBank/DDBJ databases">
        <title>Genomic Encyclopedia of Type Strains, Phase IV (KMG-IV): sequencing the most valuable type-strain genomes for metagenomic binning, comparative biology and taxonomic classification.</title>
        <authorList>
            <person name="Goeker M."/>
        </authorList>
    </citation>
    <scope>NUCLEOTIDE SEQUENCE [LARGE SCALE GENOMIC DNA]</scope>
    <source>
        <strain evidence="12 13">DSM 23960</strain>
    </source>
</reference>
<name>A0A7W6JCV5_9CAUL</name>
<keyword evidence="9" id="KW-0862">Zinc</keyword>
<dbReference type="GO" id="GO:0008270">
    <property type="term" value="F:zinc ion binding"/>
    <property type="evidence" value="ECO:0007669"/>
    <property type="project" value="InterPro"/>
</dbReference>
<dbReference type="InterPro" id="IPR001818">
    <property type="entry name" value="Pept_M10_metallopeptidase"/>
</dbReference>
<dbReference type="RefSeq" id="WP_281378518.1">
    <property type="nucleotide sequence ID" value="NZ_BAAAER010000005.1"/>
</dbReference>
<dbReference type="InterPro" id="IPR050557">
    <property type="entry name" value="RTX_toxin/Mannuronan_C5-epim"/>
</dbReference>
<dbReference type="InterPro" id="IPR001343">
    <property type="entry name" value="Hemolysn_Ca-bd"/>
</dbReference>
<evidence type="ECO:0000256" key="1">
    <source>
        <dbReference type="ARBA" id="ARBA00001913"/>
    </source>
</evidence>
<feature type="compositionally biased region" description="Gly residues" evidence="10">
    <location>
        <begin position="820"/>
        <end position="831"/>
    </location>
</feature>
<dbReference type="SUPFAM" id="SSF51120">
    <property type="entry name" value="beta-Roll"/>
    <property type="match status" value="13"/>
</dbReference>
<evidence type="ECO:0000313" key="12">
    <source>
        <dbReference type="EMBL" id="MBB4081823.1"/>
    </source>
</evidence>
<dbReference type="PROSITE" id="PS00330">
    <property type="entry name" value="HEMOLYSIN_CALCIUM"/>
    <property type="match status" value="13"/>
</dbReference>